<evidence type="ECO:0000256" key="12">
    <source>
        <dbReference type="ARBA" id="ARBA00023242"/>
    </source>
</evidence>
<comment type="catalytic activity">
    <reaction evidence="17">
        <text>a 5'-end (N(7)-methyl 5'-triphosphoguanosine)-ribonucleoside in snRNA + S-adenosyl-L-methionine = a 5'-end (N(2),N(7)-dimethyl 5'-triphosphoguanosine)-ribonucleoside in snRNA + S-adenosyl-L-homocysteine + H(+)</text>
        <dbReference type="Rhea" id="RHEA:78471"/>
        <dbReference type="Rhea" id="RHEA-COMP:19085"/>
        <dbReference type="Rhea" id="RHEA-COMP:19087"/>
        <dbReference type="ChEBI" id="CHEBI:15378"/>
        <dbReference type="ChEBI" id="CHEBI:57856"/>
        <dbReference type="ChEBI" id="CHEBI:59789"/>
        <dbReference type="ChEBI" id="CHEBI:156461"/>
        <dbReference type="ChEBI" id="CHEBI:172880"/>
    </reaction>
    <physiologicalReaction direction="left-to-right" evidence="17">
        <dbReference type="Rhea" id="RHEA:78472"/>
    </physiologicalReaction>
</comment>
<comment type="catalytic activity">
    <reaction evidence="15">
        <text>a 5'-end (N(7)-methyl 5'-triphosphoguanosine)-ribonucleoside in snoRNA + S-adenosyl-L-methionine = a 5'-end (N(2),N(7)-dimethyl 5'-triphosphoguanosine)-ribonucleoside in snoRNA + S-adenosyl-L-homocysteine + H(+)</text>
        <dbReference type="Rhea" id="RHEA:78475"/>
        <dbReference type="Rhea" id="RHEA-COMP:19086"/>
        <dbReference type="Rhea" id="RHEA-COMP:19088"/>
        <dbReference type="ChEBI" id="CHEBI:15378"/>
        <dbReference type="ChEBI" id="CHEBI:57856"/>
        <dbReference type="ChEBI" id="CHEBI:59789"/>
        <dbReference type="ChEBI" id="CHEBI:156461"/>
        <dbReference type="ChEBI" id="CHEBI:172880"/>
    </reaction>
    <physiologicalReaction direction="left-to-right" evidence="15">
        <dbReference type="Rhea" id="RHEA:78476"/>
    </physiologicalReaction>
</comment>
<dbReference type="AlphaFoldDB" id="A0A367KDL1"/>
<comment type="catalytic activity">
    <reaction evidence="14">
        <text>a 5'-end (N(2),N(7)-dimethyl 5'-triphosphoguanosine)-ribonucleoside in snoRNA + S-adenosyl-L-methionine = a 5'-end (N(2),N(2),N(7)-trimethyl 5'-triphosphoguanosine)-ribonucleoside in snoRNA + S-adenosyl-L-homocysteine + H(+)</text>
        <dbReference type="Rhea" id="RHEA:78507"/>
        <dbReference type="Rhea" id="RHEA-COMP:19088"/>
        <dbReference type="Rhea" id="RHEA-COMP:19090"/>
        <dbReference type="ChEBI" id="CHEBI:15378"/>
        <dbReference type="ChEBI" id="CHEBI:57856"/>
        <dbReference type="ChEBI" id="CHEBI:59789"/>
        <dbReference type="ChEBI" id="CHEBI:167623"/>
        <dbReference type="ChEBI" id="CHEBI:172880"/>
    </reaction>
    <physiologicalReaction direction="left-to-right" evidence="14">
        <dbReference type="Rhea" id="RHEA:78508"/>
    </physiologicalReaction>
</comment>
<dbReference type="GO" id="GO:0005737">
    <property type="term" value="C:cytoplasm"/>
    <property type="evidence" value="ECO:0007669"/>
    <property type="project" value="UniProtKB-SubCell"/>
</dbReference>
<dbReference type="STRING" id="4846.A0A367KDL1"/>
<evidence type="ECO:0000256" key="14">
    <source>
        <dbReference type="ARBA" id="ARBA00047418"/>
    </source>
</evidence>
<evidence type="ECO:0000256" key="19">
    <source>
        <dbReference type="ARBA" id="ARBA00057179"/>
    </source>
</evidence>
<dbReference type="OrthoDB" id="194443at2759"/>
<dbReference type="Pfam" id="PF09445">
    <property type="entry name" value="Methyltransf_15"/>
    <property type="match status" value="1"/>
</dbReference>
<comment type="caution">
    <text evidence="24">The sequence shown here is derived from an EMBL/GenBank/DDBJ whole genome shotgun (WGS) entry which is preliminary data.</text>
</comment>
<keyword evidence="7" id="KW-0489">Methyltransferase</keyword>
<keyword evidence="5" id="KW-0963">Cytoplasm</keyword>
<dbReference type="InterPro" id="IPR029063">
    <property type="entry name" value="SAM-dependent_MTases_sf"/>
</dbReference>
<accession>A0A367KDL1</accession>
<feature type="compositionally biased region" description="Basic and acidic residues" evidence="23">
    <location>
        <begin position="30"/>
        <end position="47"/>
    </location>
</feature>
<dbReference type="InterPro" id="IPR019012">
    <property type="entry name" value="RNA_cap_Gua-N2-MeTrfase"/>
</dbReference>
<evidence type="ECO:0000256" key="9">
    <source>
        <dbReference type="ARBA" id="ARBA00022691"/>
    </source>
</evidence>
<evidence type="ECO:0000256" key="18">
    <source>
        <dbReference type="ARBA" id="ARBA00049790"/>
    </source>
</evidence>
<comment type="catalytic activity">
    <reaction evidence="16">
        <text>a 5'-end (N(2),N(7)-dimethyl 5'-triphosphoguanosine)-ribonucleoside in snRNA + S-adenosyl-L-methionine = a 5'-end (N(2),N(2),N(7)-trimethyl 5'-triphosphoguanosine)-ribonucleoside in snRNA + S-adenosyl-L-homocysteine + H(+)</text>
        <dbReference type="Rhea" id="RHEA:78479"/>
        <dbReference type="Rhea" id="RHEA-COMP:19087"/>
        <dbReference type="Rhea" id="RHEA-COMP:19089"/>
        <dbReference type="ChEBI" id="CHEBI:15378"/>
        <dbReference type="ChEBI" id="CHEBI:57856"/>
        <dbReference type="ChEBI" id="CHEBI:59789"/>
        <dbReference type="ChEBI" id="CHEBI:167623"/>
        <dbReference type="ChEBI" id="CHEBI:172880"/>
    </reaction>
    <physiologicalReaction direction="left-to-right" evidence="16">
        <dbReference type="Rhea" id="RHEA:78480"/>
    </physiologicalReaction>
</comment>
<sequence>MFNQLFTRIIDKYMKSAVRSIDNSNNLDHTVSKDLDLPNKDSVDHSNPEQQVASVASDSEEEPVTFKDTTVSCLKNNKDFDEQEKMSKNDDIGQLALINDQQSIDEDTLKVFGSESVDNKPSNDSETVDLESYVDRAIQERLKELKQLKEKEEKEIIPAVEQVDIVSTEETILETTEETAVFEETSVEIEKAEAPEELPVRTRKSLLNDPYSGYTKPTGRNKKRKKNKKKAEVQAVEPIEYNGVIVSYTEDTMPTDMIKYYYQRYAYFSRFDEGILMDKEGWFSVTPEKIAEHIAQRCQADIVIDAFCGCGGNAIQFAFTCERVIAIDLDPVKLHCARENAKIYGVADRIEFILGDFFDLAPTLKADVVFLSPPWGGPSYMIEDTYDLKTMIPGDGLNIFEIASQITPNVAFFVPRNTDPQQLARLAGPGNTCEIEQNSLRGKVKALTVYYGNLINYNYLEKLEQDIAEEELMAKIVQY</sequence>
<evidence type="ECO:0000256" key="11">
    <source>
        <dbReference type="ARBA" id="ARBA00023163"/>
    </source>
</evidence>
<dbReference type="PANTHER" id="PTHR14741:SF32">
    <property type="entry name" value="TRIMETHYLGUANOSINE SYNTHASE"/>
    <property type="match status" value="1"/>
</dbReference>
<keyword evidence="12" id="KW-0539">Nucleus</keyword>
<keyword evidence="11" id="KW-0804">Transcription</keyword>
<keyword evidence="25" id="KW-1185">Reference proteome</keyword>
<evidence type="ECO:0000256" key="23">
    <source>
        <dbReference type="SAM" id="MobiDB-lite"/>
    </source>
</evidence>
<evidence type="ECO:0000256" key="21">
    <source>
        <dbReference type="ARBA" id="ARBA00079339"/>
    </source>
</evidence>
<dbReference type="Gene3D" id="3.40.50.150">
    <property type="entry name" value="Vaccinia Virus protein VP39"/>
    <property type="match status" value="1"/>
</dbReference>
<evidence type="ECO:0000256" key="7">
    <source>
        <dbReference type="ARBA" id="ARBA00022603"/>
    </source>
</evidence>
<evidence type="ECO:0000256" key="8">
    <source>
        <dbReference type="ARBA" id="ARBA00022679"/>
    </source>
</evidence>
<evidence type="ECO:0000313" key="25">
    <source>
        <dbReference type="Proteomes" id="UP000253551"/>
    </source>
</evidence>
<keyword evidence="8" id="KW-0808">Transferase</keyword>
<evidence type="ECO:0000256" key="2">
    <source>
        <dbReference type="ARBA" id="ARBA00004496"/>
    </source>
</evidence>
<dbReference type="PANTHER" id="PTHR14741">
    <property type="entry name" value="S-ADENOSYLMETHIONINE-DEPENDENT METHYLTRANSFERASE RELATED"/>
    <property type="match status" value="1"/>
</dbReference>
<protein>
    <recommendedName>
        <fullName evidence="4">Trimethylguanosine synthase</fullName>
    </recommendedName>
    <alternativeName>
        <fullName evidence="18">Cap-specific guanine-N(2) methyltransferase</fullName>
    </alternativeName>
    <alternativeName>
        <fullName evidence="21">Nuclear receptor coactivator 6-interacting protein</fullName>
    </alternativeName>
    <alternativeName>
        <fullName evidence="22">PRIP-interacting protein with methyltransferase motif</fullName>
    </alternativeName>
</protein>
<evidence type="ECO:0000313" key="24">
    <source>
        <dbReference type="EMBL" id="RCI00314.1"/>
    </source>
</evidence>
<proteinExistence type="inferred from homology"/>
<gene>
    <name evidence="24" type="primary">TGS1</name>
    <name evidence="24" type="ORF">CU098_006787</name>
</gene>
<evidence type="ECO:0000256" key="4">
    <source>
        <dbReference type="ARBA" id="ARBA00018517"/>
    </source>
</evidence>
<comment type="subcellular location">
    <subcellularLocation>
        <location evidence="2">Cytoplasm</location>
    </subcellularLocation>
    <subcellularLocation>
        <location evidence="1">Nucleus</location>
        <location evidence="1">Cajal body</location>
    </subcellularLocation>
    <subcellularLocation>
        <location evidence="3">Nucleus</location>
        <location evidence="3">Nucleolus</location>
    </subcellularLocation>
</comment>
<comment type="subunit">
    <text evidence="20">May form homooligomers. Interacts with CREBBP/CBP, EED/WAIT1, EP300/P300, NCOA6/PRIP, PPARBP/PBP and SMN.</text>
</comment>
<dbReference type="FunFam" id="3.40.50.150:FF:000066">
    <property type="entry name" value="Trimethylguanosine synthase 1"/>
    <property type="match status" value="1"/>
</dbReference>
<evidence type="ECO:0000256" key="15">
    <source>
        <dbReference type="ARBA" id="ARBA00048740"/>
    </source>
</evidence>
<evidence type="ECO:0000256" key="22">
    <source>
        <dbReference type="ARBA" id="ARBA00081504"/>
    </source>
</evidence>
<evidence type="ECO:0000256" key="6">
    <source>
        <dbReference type="ARBA" id="ARBA00022553"/>
    </source>
</evidence>
<dbReference type="SUPFAM" id="SSF53335">
    <property type="entry name" value="S-adenosyl-L-methionine-dependent methyltransferases"/>
    <property type="match status" value="1"/>
</dbReference>
<name>A0A367KDL1_RHIST</name>
<feature type="compositionally biased region" description="Basic residues" evidence="23">
    <location>
        <begin position="219"/>
        <end position="229"/>
    </location>
</feature>
<dbReference type="GO" id="GO:0071164">
    <property type="term" value="F:RNA cap trimethylguanosine synthase activity"/>
    <property type="evidence" value="ECO:0007669"/>
    <property type="project" value="TreeGrafter"/>
</dbReference>
<feature type="region of interest" description="Disordered" evidence="23">
    <location>
        <begin position="209"/>
        <end position="229"/>
    </location>
</feature>
<dbReference type="GO" id="GO:0015030">
    <property type="term" value="C:Cajal body"/>
    <property type="evidence" value="ECO:0007669"/>
    <property type="project" value="UniProtKB-SubCell"/>
</dbReference>
<evidence type="ECO:0000256" key="17">
    <source>
        <dbReference type="ARBA" id="ARBA00049075"/>
    </source>
</evidence>
<evidence type="ECO:0000256" key="13">
    <source>
        <dbReference type="ARBA" id="ARBA00025783"/>
    </source>
</evidence>
<keyword evidence="10" id="KW-0805">Transcription regulation</keyword>
<evidence type="ECO:0000256" key="16">
    <source>
        <dbReference type="ARBA" id="ARBA00048763"/>
    </source>
</evidence>
<evidence type="ECO:0000256" key="20">
    <source>
        <dbReference type="ARBA" id="ARBA00064494"/>
    </source>
</evidence>
<dbReference type="Proteomes" id="UP000253551">
    <property type="component" value="Unassembled WGS sequence"/>
</dbReference>
<evidence type="ECO:0000256" key="3">
    <source>
        <dbReference type="ARBA" id="ARBA00004604"/>
    </source>
</evidence>
<feature type="region of interest" description="Disordered" evidence="23">
    <location>
        <begin position="24"/>
        <end position="48"/>
    </location>
</feature>
<comment type="function">
    <text evidence="19">Catalyzes the 2 serial methylation steps for the conversion of the 7-monomethylguanosine (m(7)G) caps of snRNAs and snoRNAs to a 2,2,7-trimethylguanosine (m(2,2,7)G) cap structure. The enzyme is specific for guanine, and N7 methylation must precede N2 methylation. Hypermethylation of the m7G cap of U snRNAs leads to their concentration in nuclear foci, their colocalization with coilin and the formation of canonical Cajal bodies (CBs). Plays a role in transcriptional regulation.</text>
</comment>
<keyword evidence="6" id="KW-0597">Phosphoprotein</keyword>
<dbReference type="EMBL" id="PJQM01001856">
    <property type="protein sequence ID" value="RCI00314.1"/>
    <property type="molecule type" value="Genomic_DNA"/>
</dbReference>
<dbReference type="CDD" id="cd02440">
    <property type="entry name" value="AdoMet_MTases"/>
    <property type="match status" value="1"/>
</dbReference>
<organism evidence="24 25">
    <name type="scientific">Rhizopus stolonifer</name>
    <name type="common">Rhizopus nigricans</name>
    <dbReference type="NCBI Taxonomy" id="4846"/>
    <lineage>
        <taxon>Eukaryota</taxon>
        <taxon>Fungi</taxon>
        <taxon>Fungi incertae sedis</taxon>
        <taxon>Mucoromycota</taxon>
        <taxon>Mucoromycotina</taxon>
        <taxon>Mucoromycetes</taxon>
        <taxon>Mucorales</taxon>
        <taxon>Mucorineae</taxon>
        <taxon>Rhizopodaceae</taxon>
        <taxon>Rhizopus</taxon>
    </lineage>
</organism>
<evidence type="ECO:0000256" key="10">
    <source>
        <dbReference type="ARBA" id="ARBA00023015"/>
    </source>
</evidence>
<dbReference type="GO" id="GO:0005730">
    <property type="term" value="C:nucleolus"/>
    <property type="evidence" value="ECO:0007669"/>
    <property type="project" value="UniProtKB-SubCell"/>
</dbReference>
<evidence type="ECO:0000256" key="5">
    <source>
        <dbReference type="ARBA" id="ARBA00022490"/>
    </source>
</evidence>
<keyword evidence="9" id="KW-0949">S-adenosyl-L-methionine</keyword>
<comment type="similarity">
    <text evidence="13">Belongs to the methyltransferase superfamily. Trimethylguanosine synthase family.</text>
</comment>
<evidence type="ECO:0000256" key="1">
    <source>
        <dbReference type="ARBA" id="ARBA00004408"/>
    </source>
</evidence>
<reference evidence="24 25" key="1">
    <citation type="journal article" date="2018" name="G3 (Bethesda)">
        <title>Phylogenetic and Phylogenomic Definition of Rhizopus Species.</title>
        <authorList>
            <person name="Gryganskyi A.P."/>
            <person name="Golan J."/>
            <person name="Dolatabadi S."/>
            <person name="Mondo S."/>
            <person name="Robb S."/>
            <person name="Idnurm A."/>
            <person name="Muszewska A."/>
            <person name="Steczkiewicz K."/>
            <person name="Masonjones S."/>
            <person name="Liao H.L."/>
            <person name="Gajdeczka M.T."/>
            <person name="Anike F."/>
            <person name="Vuek A."/>
            <person name="Anishchenko I.M."/>
            <person name="Voigt K."/>
            <person name="de Hoog G.S."/>
            <person name="Smith M.E."/>
            <person name="Heitman J."/>
            <person name="Vilgalys R."/>
            <person name="Stajich J.E."/>
        </authorList>
    </citation>
    <scope>NUCLEOTIDE SEQUENCE [LARGE SCALE GENOMIC DNA]</scope>
    <source>
        <strain evidence="24 25">LSU 92-RS-03</strain>
    </source>
</reference>